<keyword evidence="4" id="KW-0408">Iron</keyword>
<dbReference type="EMBL" id="FMZA01000003">
    <property type="protein sequence ID" value="SDC10237.1"/>
    <property type="molecule type" value="Genomic_DNA"/>
</dbReference>
<evidence type="ECO:0000256" key="4">
    <source>
        <dbReference type="ARBA" id="ARBA00023004"/>
    </source>
</evidence>
<evidence type="ECO:0000313" key="9">
    <source>
        <dbReference type="EMBL" id="SDC10237.1"/>
    </source>
</evidence>
<evidence type="ECO:0000256" key="3">
    <source>
        <dbReference type="ARBA" id="ARBA00022723"/>
    </source>
</evidence>
<evidence type="ECO:0000259" key="8">
    <source>
        <dbReference type="Pfam" id="PF05681"/>
    </source>
</evidence>
<keyword evidence="10" id="KW-1185">Reference proteome</keyword>
<dbReference type="Proteomes" id="UP000199387">
    <property type="component" value="Unassembled WGS sequence"/>
</dbReference>
<comment type="similarity">
    <text evidence="1">Belongs to the class-I fumarase family.</text>
</comment>
<dbReference type="NCBIfam" id="TIGR00722">
    <property type="entry name" value="ttdA_fumA_fumB"/>
    <property type="match status" value="1"/>
</dbReference>
<keyword evidence="7" id="KW-0732">Signal</keyword>
<name>A0A1G6IUQ2_9BACL</name>
<feature type="chain" id="PRO_5038531540" evidence="7">
    <location>
        <begin position="20"/>
        <end position="157"/>
    </location>
</feature>
<evidence type="ECO:0000256" key="1">
    <source>
        <dbReference type="ARBA" id="ARBA00008876"/>
    </source>
</evidence>
<reference evidence="9 10" key="1">
    <citation type="submission" date="2016-10" db="EMBL/GenBank/DDBJ databases">
        <authorList>
            <person name="de Groot N.N."/>
        </authorList>
    </citation>
    <scope>NUCLEOTIDE SEQUENCE [LARGE SCALE GENOMIC DNA]</scope>
    <source>
        <strain evidence="9 10">DSM 45514</strain>
    </source>
</reference>
<feature type="signal peptide" evidence="7">
    <location>
        <begin position="1"/>
        <end position="19"/>
    </location>
</feature>
<dbReference type="PANTHER" id="PTHR30389:SF17">
    <property type="entry name" value="L(+)-TARTRATE DEHYDRATASE SUBUNIT ALPHA-RELATED"/>
    <property type="match status" value="1"/>
</dbReference>
<organism evidence="9 10">
    <name type="scientific">Melghirimyces thermohalophilus</name>
    <dbReference type="NCBI Taxonomy" id="1236220"/>
    <lineage>
        <taxon>Bacteria</taxon>
        <taxon>Bacillati</taxon>
        <taxon>Bacillota</taxon>
        <taxon>Bacilli</taxon>
        <taxon>Bacillales</taxon>
        <taxon>Thermoactinomycetaceae</taxon>
        <taxon>Melghirimyces</taxon>
    </lineage>
</organism>
<sequence>MKKRVSVLIGICMMALLLAACGGGSSADGEITIKFSHVVAPDTPKGKAADIVEEAGGKACPPLVVGVGVGGNFDRVTTLAKQAILRQVGVHHHEPHLAALERDLLDTINRTGIGPQGLGGTQTALWVAVESFPCHIASLPVAVNLQCHAARQRSGVI</sequence>
<evidence type="ECO:0000256" key="5">
    <source>
        <dbReference type="ARBA" id="ARBA00023014"/>
    </source>
</evidence>
<dbReference type="STRING" id="1236220.SAMN04488112_10357"/>
<dbReference type="PROSITE" id="PS51257">
    <property type="entry name" value="PROKAR_LIPOPROTEIN"/>
    <property type="match status" value="1"/>
</dbReference>
<dbReference type="GO" id="GO:0016829">
    <property type="term" value="F:lyase activity"/>
    <property type="evidence" value="ECO:0007669"/>
    <property type="project" value="UniProtKB-KW"/>
</dbReference>
<evidence type="ECO:0000313" key="10">
    <source>
        <dbReference type="Proteomes" id="UP000199387"/>
    </source>
</evidence>
<gene>
    <name evidence="9" type="ORF">SAMN04488112_10357</name>
</gene>
<dbReference type="InterPro" id="IPR004646">
    <property type="entry name" value="Fe-S_hydro-lyase_TtdA-typ_cat"/>
</dbReference>
<protein>
    <submittedName>
        <fullName evidence="9">Hydro-lyases, Fe-S type, tartrate/fumarate subfamily, alpha region</fullName>
    </submittedName>
</protein>
<keyword evidence="3" id="KW-0479">Metal-binding</keyword>
<keyword evidence="2" id="KW-0004">4Fe-4S</keyword>
<dbReference type="InterPro" id="IPR051208">
    <property type="entry name" value="Class-I_Fumarase/Tartrate_DH"/>
</dbReference>
<evidence type="ECO:0000256" key="2">
    <source>
        <dbReference type="ARBA" id="ARBA00022485"/>
    </source>
</evidence>
<dbReference type="Pfam" id="PF05681">
    <property type="entry name" value="Fumerase"/>
    <property type="match status" value="1"/>
</dbReference>
<accession>A0A1G6IUQ2</accession>
<evidence type="ECO:0000256" key="6">
    <source>
        <dbReference type="ARBA" id="ARBA00023239"/>
    </source>
</evidence>
<dbReference type="GO" id="GO:0051539">
    <property type="term" value="F:4 iron, 4 sulfur cluster binding"/>
    <property type="evidence" value="ECO:0007669"/>
    <property type="project" value="UniProtKB-KW"/>
</dbReference>
<feature type="domain" description="Fe-S hydro-lyase tartrate dehydratase alpha-type catalytic" evidence="8">
    <location>
        <begin position="15"/>
        <end position="154"/>
    </location>
</feature>
<evidence type="ECO:0000256" key="7">
    <source>
        <dbReference type="SAM" id="SignalP"/>
    </source>
</evidence>
<dbReference type="PANTHER" id="PTHR30389">
    <property type="entry name" value="FUMARATE HYDRATASE-RELATED"/>
    <property type="match status" value="1"/>
</dbReference>
<dbReference type="RefSeq" id="WP_245662036.1">
    <property type="nucleotide sequence ID" value="NZ_FMZA01000003.1"/>
</dbReference>
<dbReference type="GO" id="GO:0046872">
    <property type="term" value="F:metal ion binding"/>
    <property type="evidence" value="ECO:0007669"/>
    <property type="project" value="UniProtKB-KW"/>
</dbReference>
<keyword evidence="6 9" id="KW-0456">Lyase</keyword>
<keyword evidence="5" id="KW-0411">Iron-sulfur</keyword>
<dbReference type="AlphaFoldDB" id="A0A1G6IUQ2"/>
<proteinExistence type="inferred from homology"/>